<evidence type="ECO:0000259" key="1">
    <source>
        <dbReference type="PROSITE" id="PS50181"/>
    </source>
</evidence>
<dbReference type="PANTHER" id="PTHR46586">
    <property type="entry name" value="ANKYRIN REPEAT-CONTAINING PROTEIN"/>
    <property type="match status" value="1"/>
</dbReference>
<accession>A0A2P6NCB9</accession>
<dbReference type="Proteomes" id="UP000241769">
    <property type="component" value="Unassembled WGS sequence"/>
</dbReference>
<comment type="caution">
    <text evidence="2">The sequence shown here is derived from an EMBL/GenBank/DDBJ whole genome shotgun (WGS) entry which is preliminary data.</text>
</comment>
<dbReference type="AlphaFoldDB" id="A0A2P6NCB9"/>
<evidence type="ECO:0000313" key="3">
    <source>
        <dbReference type="Proteomes" id="UP000241769"/>
    </source>
</evidence>
<dbReference type="Pfam" id="PF00646">
    <property type="entry name" value="F-box"/>
    <property type="match status" value="1"/>
</dbReference>
<evidence type="ECO:0000313" key="2">
    <source>
        <dbReference type="EMBL" id="PRP81572.1"/>
    </source>
</evidence>
<dbReference type="PROSITE" id="PS50181">
    <property type="entry name" value="FBOX"/>
    <property type="match status" value="1"/>
</dbReference>
<dbReference type="InterPro" id="IPR036770">
    <property type="entry name" value="Ankyrin_rpt-contain_sf"/>
</dbReference>
<dbReference type="EMBL" id="MDYQ01000121">
    <property type="protein sequence ID" value="PRP81572.1"/>
    <property type="molecule type" value="Genomic_DNA"/>
</dbReference>
<organism evidence="2 3">
    <name type="scientific">Planoprotostelium fungivorum</name>
    <dbReference type="NCBI Taxonomy" id="1890364"/>
    <lineage>
        <taxon>Eukaryota</taxon>
        <taxon>Amoebozoa</taxon>
        <taxon>Evosea</taxon>
        <taxon>Variosea</taxon>
        <taxon>Cavosteliida</taxon>
        <taxon>Cavosteliaceae</taxon>
        <taxon>Planoprotostelium</taxon>
    </lineage>
</organism>
<dbReference type="PANTHER" id="PTHR46586:SF3">
    <property type="entry name" value="ANKYRIN REPEAT-CONTAINING PROTEIN"/>
    <property type="match status" value="1"/>
</dbReference>
<dbReference type="Gene3D" id="1.25.40.20">
    <property type="entry name" value="Ankyrin repeat-containing domain"/>
    <property type="match status" value="1"/>
</dbReference>
<proteinExistence type="predicted"/>
<reference evidence="2 3" key="1">
    <citation type="journal article" date="2018" name="Genome Biol. Evol.">
        <title>Multiple Roots of Fruiting Body Formation in Amoebozoa.</title>
        <authorList>
            <person name="Hillmann F."/>
            <person name="Forbes G."/>
            <person name="Novohradska S."/>
            <person name="Ferling I."/>
            <person name="Riege K."/>
            <person name="Groth M."/>
            <person name="Westermann M."/>
            <person name="Marz M."/>
            <person name="Spaller T."/>
            <person name="Winckler T."/>
            <person name="Schaap P."/>
            <person name="Glockner G."/>
        </authorList>
    </citation>
    <scope>NUCLEOTIDE SEQUENCE [LARGE SCALE GENOMIC DNA]</scope>
    <source>
        <strain evidence="2 3">Jena</strain>
    </source>
</reference>
<gene>
    <name evidence="2" type="ORF">PROFUN_01079</name>
</gene>
<dbReference type="SUPFAM" id="SSF140860">
    <property type="entry name" value="Pseudo ankyrin repeat-like"/>
    <property type="match status" value="1"/>
</dbReference>
<protein>
    <recommendedName>
        <fullName evidence="1">F-box domain-containing protein</fullName>
    </recommendedName>
</protein>
<sequence>MEIPQDLWNEIFLYLPLPDLLPIGFTSSEWCHFVLEIFPDLKQYRKTGLVSLDKHLYPCNTMELVLWWSTFHKPCFAEFRRIYRLNDFQLLEMNSLIFNTRGLIESLAREGHLESIRWMDQTFANGGIPADRWSSAAGGAAAEGRIEVLEYMLNRPHGKRTVKESLKKAAANGQIQVIEWAFQHKLNRDFAGVMHAAVYGGQLELLKWLQARGHKVNRAMRKRPELIYVPRGVDDESAIQVMEGLVELGAKHTRFSLAQMIRQGFKKSIIHLLRAGLPWTKDDSLKCLIYQGPSFYQWARETLDVAPIDRSTPRAMVEVEAKGRVDSILYLYNEVGFVPNPDFLFTKNGNPKKDAVEILRNEGYPVDESDHVERNLKARGRGSELRHVLGHVGGERYFHYYRSNVEDNILQAREARRKKQKIEHDGGSP</sequence>
<dbReference type="OrthoDB" id="88476at2759"/>
<name>A0A2P6NCB9_9EUKA</name>
<dbReference type="InterPro" id="IPR002110">
    <property type="entry name" value="Ankyrin_rpt"/>
</dbReference>
<dbReference type="InterPro" id="IPR052050">
    <property type="entry name" value="SecEffector_AnkRepeat"/>
</dbReference>
<dbReference type="Pfam" id="PF13637">
    <property type="entry name" value="Ank_4"/>
    <property type="match status" value="1"/>
</dbReference>
<keyword evidence="3" id="KW-1185">Reference proteome</keyword>
<feature type="domain" description="F-box" evidence="1">
    <location>
        <begin position="1"/>
        <end position="47"/>
    </location>
</feature>
<dbReference type="InParanoid" id="A0A2P6NCB9"/>
<dbReference type="InterPro" id="IPR001810">
    <property type="entry name" value="F-box_dom"/>
</dbReference>